<dbReference type="STRING" id="47427.A0A2H3DA61"/>
<reference evidence="2" key="1">
    <citation type="journal article" date="2017" name="Nat. Ecol. Evol.">
        <title>Genome expansion and lineage-specific genetic innovations in the forest pathogenic fungi Armillaria.</title>
        <authorList>
            <person name="Sipos G."/>
            <person name="Prasanna A.N."/>
            <person name="Walter M.C."/>
            <person name="O'Connor E."/>
            <person name="Balint B."/>
            <person name="Krizsan K."/>
            <person name="Kiss B."/>
            <person name="Hess J."/>
            <person name="Varga T."/>
            <person name="Slot J."/>
            <person name="Riley R."/>
            <person name="Boka B."/>
            <person name="Rigling D."/>
            <person name="Barry K."/>
            <person name="Lee J."/>
            <person name="Mihaltcheva S."/>
            <person name="LaButti K."/>
            <person name="Lipzen A."/>
            <person name="Waldron R."/>
            <person name="Moloney N.M."/>
            <person name="Sperisen C."/>
            <person name="Kredics L."/>
            <person name="Vagvoelgyi C."/>
            <person name="Patrignani A."/>
            <person name="Fitzpatrick D."/>
            <person name="Nagy I."/>
            <person name="Doyle S."/>
            <person name="Anderson J.B."/>
            <person name="Grigoriev I.V."/>
            <person name="Gueldener U."/>
            <person name="Muensterkoetter M."/>
            <person name="Nagy L.G."/>
        </authorList>
    </citation>
    <scope>NUCLEOTIDE SEQUENCE [LARGE SCALE GENOMIC DNA]</scope>
    <source>
        <strain evidence="2">Ar21-2</strain>
    </source>
</reference>
<name>A0A2H3DA61_ARMGA</name>
<proteinExistence type="predicted"/>
<evidence type="ECO:0000313" key="1">
    <source>
        <dbReference type="EMBL" id="PBK88312.1"/>
    </source>
</evidence>
<organism evidence="1 2">
    <name type="scientific">Armillaria gallica</name>
    <name type="common">Bulbous honey fungus</name>
    <name type="synonym">Armillaria bulbosa</name>
    <dbReference type="NCBI Taxonomy" id="47427"/>
    <lineage>
        <taxon>Eukaryota</taxon>
        <taxon>Fungi</taxon>
        <taxon>Dikarya</taxon>
        <taxon>Basidiomycota</taxon>
        <taxon>Agaricomycotina</taxon>
        <taxon>Agaricomycetes</taxon>
        <taxon>Agaricomycetidae</taxon>
        <taxon>Agaricales</taxon>
        <taxon>Marasmiineae</taxon>
        <taxon>Physalacriaceae</taxon>
        <taxon>Armillaria</taxon>
    </lineage>
</organism>
<dbReference type="InParanoid" id="A0A2H3DA61"/>
<dbReference type="EMBL" id="KZ293673">
    <property type="protein sequence ID" value="PBK88312.1"/>
    <property type="molecule type" value="Genomic_DNA"/>
</dbReference>
<dbReference type="AlphaFoldDB" id="A0A2H3DA61"/>
<evidence type="ECO:0000313" key="2">
    <source>
        <dbReference type="Proteomes" id="UP000217790"/>
    </source>
</evidence>
<protein>
    <submittedName>
        <fullName evidence="1">Uncharacterized protein</fullName>
    </submittedName>
</protein>
<keyword evidence="2" id="KW-1185">Reference proteome</keyword>
<dbReference type="Proteomes" id="UP000217790">
    <property type="component" value="Unassembled WGS sequence"/>
</dbReference>
<sequence length="401" mass="46601">MLTYLGQWLWKCLKKDSEVYNWFSMLLTEDQEEIWQSHVNFLTALKDDFLGNQWQQLINKVFKSQQFHQRDYKNETPCAFIMQKAMYTCMLTQANDGGVLEVTIVMRKALILWRPIINLSMVMTIKQLLSQVIEHQKTLIQGFKMERLSLSTINTGDLVMALKGLRILVSKLKFISRSAHLAAEETKALNPIINSEELISQELKEVPGEAEGEKHWDKECPHFEAYKLKMRKQAKLVKGVDGEEAYHLVYKVAQQDFKRTAIEVVQDNDEEFWKKRGYTVNYILEEVEKGELDRYVAALVASLAHKIYMAPPEFTDLPGKLPRGENEAEEIRKEEKFLSSSFRNPQIMDCGPWEVNHRNFSTLNERVNRASGEPGGLKMNLYQLTQEDTKLWGYIQTSVFT</sequence>
<accession>A0A2H3DA61</accession>
<dbReference type="OrthoDB" id="3061185at2759"/>
<gene>
    <name evidence="1" type="ORF">ARMGADRAFT_1033997</name>
</gene>